<reference evidence="8 9" key="1">
    <citation type="submission" date="2023-04" db="EMBL/GenBank/DDBJ databases">
        <title>Genome of Basidiobolus ranarum AG-B5.</title>
        <authorList>
            <person name="Stajich J.E."/>
            <person name="Carter-House D."/>
            <person name="Gryganskyi A."/>
        </authorList>
    </citation>
    <scope>NUCLEOTIDE SEQUENCE [LARGE SCALE GENOMIC DNA]</scope>
    <source>
        <strain evidence="8 9">AG-B5</strain>
    </source>
</reference>
<name>A0ABR2WN41_9FUNG</name>
<feature type="compositionally biased region" description="Polar residues" evidence="5">
    <location>
        <begin position="15"/>
        <end position="27"/>
    </location>
</feature>
<dbReference type="Gene3D" id="3.30.460.10">
    <property type="entry name" value="Beta Polymerase, domain 2"/>
    <property type="match status" value="1"/>
</dbReference>
<keyword evidence="4" id="KW-0460">Magnesium</keyword>
<dbReference type="Pfam" id="PF03828">
    <property type="entry name" value="PAP_assoc"/>
    <property type="match status" value="1"/>
</dbReference>
<dbReference type="PANTHER" id="PTHR23092">
    <property type="entry name" value="POLY(A) RNA POLYMERASE"/>
    <property type="match status" value="1"/>
</dbReference>
<dbReference type="EMBL" id="JASJQH010000779">
    <property type="protein sequence ID" value="KAK9762938.1"/>
    <property type="molecule type" value="Genomic_DNA"/>
</dbReference>
<feature type="region of interest" description="Disordered" evidence="5">
    <location>
        <begin position="15"/>
        <end position="178"/>
    </location>
</feature>
<dbReference type="PANTHER" id="PTHR23092:SF15">
    <property type="entry name" value="INACTIVE NON-CANONICAL POLY(A) RNA POLYMERASE PROTEIN TRF4-2-RELATED"/>
    <property type="match status" value="1"/>
</dbReference>
<keyword evidence="9" id="KW-1185">Reference proteome</keyword>
<dbReference type="InterPro" id="IPR002058">
    <property type="entry name" value="PAP_assoc"/>
</dbReference>
<dbReference type="InterPro" id="IPR054708">
    <property type="entry name" value="MTPAP-like_central"/>
</dbReference>
<feature type="compositionally biased region" description="Basic and acidic residues" evidence="5">
    <location>
        <begin position="55"/>
        <end position="92"/>
    </location>
</feature>
<keyword evidence="3" id="KW-0479">Metal-binding</keyword>
<evidence type="ECO:0000256" key="4">
    <source>
        <dbReference type="ARBA" id="ARBA00022842"/>
    </source>
</evidence>
<dbReference type="InterPro" id="IPR045862">
    <property type="entry name" value="Trf4-like"/>
</dbReference>
<feature type="region of interest" description="Disordered" evidence="5">
    <location>
        <begin position="721"/>
        <end position="741"/>
    </location>
</feature>
<dbReference type="CDD" id="cd05402">
    <property type="entry name" value="NT_PAP_TUTase"/>
    <property type="match status" value="1"/>
</dbReference>
<sequence>MPKIVTRNEIRTRVSVNSNGDKNSSSNTREHYRHRQYRGRDYIKPKDQTTPYSKVTKDSSDKHIDTQSTDKEAHLHPDTKRSNIRSKEKEKSFTISLDVEANKRRHNNSSSGHSKNSRRENRFRASNDTRPDRPNYKVPAYGPRVDQERPSTSSSISNREYEHNNKKRKRVETPVKKTPIGRDLPPWLKYAKTLTGDNYEMLHQEIKHFVEYISPSPEEHEMRFMVYKCIEQVIHSLWPKAEVKLFGSYDTQLYLPTSDIDMVIFLPELGSNKKACLYMLARALEQARIATNIRVVAKARVPIIKFQEIITRYHIDISFNVENGVQSVPIIKELIDKNAGVRPLVLLLKQFLMLRGLNEVYNGGLGSYSTLLIVVNFLQLHPKVSTGQLDPEKDLGQLLVDLLYLYGKKFNYKQDGISVNGDGSYFDKVEKGWTNVKDSRLLSIEDPQDPNNDVSKGSFEIMRVKQAFSSAYDSLISLLSSHATSGDHSKTQQHNDSNQTSNEKNSLPEDKPNKSSSILDIVITISPGAMRNRLNVAAEYRNSTLQNHLKLQTSQELQTELEEVLKQAHVSSLSIFDKLGPIPSQSELYAQESEEFFDQDINHYESEDYESGFRNFYQSPQMAFPPYYNFNRFPPYPPNMNVNLGMPMGMPGANIGNNMRMGMNMNTNMRMGMGMGMGMGVGMNMNRGPNMGMGMNMPDFPSYNPYFNPMPAFGHGNNFGRASDPGVAPPPWSRGPHFPRW</sequence>
<evidence type="ECO:0000259" key="7">
    <source>
        <dbReference type="Pfam" id="PF22600"/>
    </source>
</evidence>
<feature type="compositionally biased region" description="Basic and acidic residues" evidence="5">
    <location>
        <begin position="38"/>
        <end position="47"/>
    </location>
</feature>
<evidence type="ECO:0000313" key="9">
    <source>
        <dbReference type="Proteomes" id="UP001479436"/>
    </source>
</evidence>
<protein>
    <recommendedName>
        <fullName evidence="2">polynucleotide adenylyltransferase</fullName>
        <ecNumber evidence="2">2.7.7.19</ecNumber>
    </recommendedName>
</protein>
<evidence type="ECO:0000256" key="3">
    <source>
        <dbReference type="ARBA" id="ARBA00022723"/>
    </source>
</evidence>
<evidence type="ECO:0000313" key="8">
    <source>
        <dbReference type="EMBL" id="KAK9762938.1"/>
    </source>
</evidence>
<dbReference type="SUPFAM" id="SSF81631">
    <property type="entry name" value="PAP/OAS1 substrate-binding domain"/>
    <property type="match status" value="1"/>
</dbReference>
<proteinExistence type="inferred from homology"/>
<feature type="compositionally biased region" description="Polar residues" evidence="5">
    <location>
        <begin position="491"/>
        <end position="505"/>
    </location>
</feature>
<evidence type="ECO:0000256" key="2">
    <source>
        <dbReference type="ARBA" id="ARBA00012388"/>
    </source>
</evidence>
<evidence type="ECO:0000256" key="1">
    <source>
        <dbReference type="ARBA" id="ARBA00008593"/>
    </source>
</evidence>
<dbReference type="InterPro" id="IPR043519">
    <property type="entry name" value="NT_sf"/>
</dbReference>
<organism evidence="8 9">
    <name type="scientific">Basidiobolus ranarum</name>
    <dbReference type="NCBI Taxonomy" id="34480"/>
    <lineage>
        <taxon>Eukaryota</taxon>
        <taxon>Fungi</taxon>
        <taxon>Fungi incertae sedis</taxon>
        <taxon>Zoopagomycota</taxon>
        <taxon>Entomophthoromycotina</taxon>
        <taxon>Basidiobolomycetes</taxon>
        <taxon>Basidiobolales</taxon>
        <taxon>Basidiobolaceae</taxon>
        <taxon>Basidiobolus</taxon>
    </lineage>
</organism>
<accession>A0ABR2WN41</accession>
<comment type="similarity">
    <text evidence="1">Belongs to the DNA polymerase type-B-like family.</text>
</comment>
<dbReference type="EC" id="2.7.7.19" evidence="2"/>
<dbReference type="Gene3D" id="1.10.1410.10">
    <property type="match status" value="1"/>
</dbReference>
<feature type="domain" description="PAP-associated" evidence="6">
    <location>
        <begin position="394"/>
        <end position="452"/>
    </location>
</feature>
<evidence type="ECO:0000256" key="5">
    <source>
        <dbReference type="SAM" id="MobiDB-lite"/>
    </source>
</evidence>
<comment type="caution">
    <text evidence="8">The sequence shown here is derived from an EMBL/GenBank/DDBJ whole genome shotgun (WGS) entry which is preliminary data.</text>
</comment>
<dbReference type="Proteomes" id="UP001479436">
    <property type="component" value="Unassembled WGS sequence"/>
</dbReference>
<feature type="compositionally biased region" description="Basic and acidic residues" evidence="5">
    <location>
        <begin position="117"/>
        <end position="135"/>
    </location>
</feature>
<feature type="domain" description="Poly(A) RNA polymerase mitochondrial-like central palm" evidence="7">
    <location>
        <begin position="202"/>
        <end position="331"/>
    </location>
</feature>
<feature type="region of interest" description="Disordered" evidence="5">
    <location>
        <begin position="483"/>
        <end position="514"/>
    </location>
</feature>
<evidence type="ECO:0000259" key="6">
    <source>
        <dbReference type="Pfam" id="PF03828"/>
    </source>
</evidence>
<dbReference type="Pfam" id="PF22600">
    <property type="entry name" value="MTPAP-like_central"/>
    <property type="match status" value="1"/>
</dbReference>
<dbReference type="SUPFAM" id="SSF81301">
    <property type="entry name" value="Nucleotidyltransferase"/>
    <property type="match status" value="1"/>
</dbReference>
<gene>
    <name evidence="8" type="ORF">K7432_010824</name>
</gene>